<feature type="transmembrane region" description="Helical" evidence="9">
    <location>
        <begin position="14"/>
        <end position="37"/>
    </location>
</feature>
<dbReference type="PANTHER" id="PTHR35011">
    <property type="entry name" value="2,3-DIKETO-L-GULONATE TRAP TRANSPORTER SMALL PERMEASE PROTEIN YIAM"/>
    <property type="match status" value="1"/>
</dbReference>
<dbReference type="GO" id="GO:0005886">
    <property type="term" value="C:plasma membrane"/>
    <property type="evidence" value="ECO:0007669"/>
    <property type="project" value="UniProtKB-SubCell"/>
</dbReference>
<keyword evidence="5 9" id="KW-0812">Transmembrane</keyword>
<reference evidence="11 12" key="1">
    <citation type="submission" date="2018-08" db="EMBL/GenBank/DDBJ databases">
        <title>A genome reference for cultivated species of the human gut microbiota.</title>
        <authorList>
            <person name="Zou Y."/>
            <person name="Xue W."/>
            <person name="Luo G."/>
        </authorList>
    </citation>
    <scope>NUCLEOTIDE SEQUENCE [LARGE SCALE GENOMIC DNA]</scope>
    <source>
        <strain evidence="11 12">AF15-20</strain>
    </source>
</reference>
<organism evidence="11 12">
    <name type="scientific">Holdemanella biformis</name>
    <dbReference type="NCBI Taxonomy" id="1735"/>
    <lineage>
        <taxon>Bacteria</taxon>
        <taxon>Bacillati</taxon>
        <taxon>Bacillota</taxon>
        <taxon>Erysipelotrichia</taxon>
        <taxon>Erysipelotrichales</taxon>
        <taxon>Erysipelotrichaceae</taxon>
        <taxon>Holdemanella</taxon>
    </lineage>
</organism>
<dbReference type="InterPro" id="IPR055348">
    <property type="entry name" value="DctQ"/>
</dbReference>
<keyword evidence="3" id="KW-1003">Cell membrane</keyword>
<evidence type="ECO:0000313" key="11">
    <source>
        <dbReference type="EMBL" id="RGU94088.1"/>
    </source>
</evidence>
<sequence length="174" mass="20515">MKVIKLLDDKLEEILLIILLVAMACIMGVQVFCRYILNFSLSWSEELTRYMFIWSCFISISYCIKRWISIKVDQVINMFPKKAYVFAQLFLNILLFVLFFYLSIHGYKFLMQSIASKQTSPALQLPMPYVQCAPFVGFVLATIRSFQQIIYEIDNVKRMLNHEKIIDQDPREGR</sequence>
<gene>
    <name evidence="11" type="ORF">DWW32_00815</name>
</gene>
<evidence type="ECO:0000259" key="10">
    <source>
        <dbReference type="Pfam" id="PF04290"/>
    </source>
</evidence>
<dbReference type="Pfam" id="PF04290">
    <property type="entry name" value="DctQ"/>
    <property type="match status" value="1"/>
</dbReference>
<keyword evidence="4" id="KW-0997">Cell inner membrane</keyword>
<keyword evidence="6 9" id="KW-1133">Transmembrane helix</keyword>
<dbReference type="Proteomes" id="UP000265489">
    <property type="component" value="Unassembled WGS sequence"/>
</dbReference>
<comment type="subcellular location">
    <subcellularLocation>
        <location evidence="1">Cell inner membrane</location>
        <topology evidence="1">Multi-pass membrane protein</topology>
    </subcellularLocation>
</comment>
<evidence type="ECO:0000256" key="3">
    <source>
        <dbReference type="ARBA" id="ARBA00022475"/>
    </source>
</evidence>
<evidence type="ECO:0000313" key="12">
    <source>
        <dbReference type="Proteomes" id="UP000265489"/>
    </source>
</evidence>
<evidence type="ECO:0000256" key="5">
    <source>
        <dbReference type="ARBA" id="ARBA00022692"/>
    </source>
</evidence>
<dbReference type="PROSITE" id="PS51257">
    <property type="entry name" value="PROKAR_LIPOPROTEIN"/>
    <property type="match status" value="1"/>
</dbReference>
<feature type="transmembrane region" description="Helical" evidence="9">
    <location>
        <begin position="89"/>
        <end position="107"/>
    </location>
</feature>
<evidence type="ECO:0000256" key="2">
    <source>
        <dbReference type="ARBA" id="ARBA00022448"/>
    </source>
</evidence>
<evidence type="ECO:0000256" key="1">
    <source>
        <dbReference type="ARBA" id="ARBA00004429"/>
    </source>
</evidence>
<dbReference type="InterPro" id="IPR007387">
    <property type="entry name" value="TRAP_DctQ"/>
</dbReference>
<evidence type="ECO:0000256" key="7">
    <source>
        <dbReference type="ARBA" id="ARBA00023136"/>
    </source>
</evidence>
<evidence type="ECO:0000256" key="6">
    <source>
        <dbReference type="ARBA" id="ARBA00022989"/>
    </source>
</evidence>
<accession>A0A395WAA0</accession>
<evidence type="ECO:0000256" key="8">
    <source>
        <dbReference type="ARBA" id="ARBA00038436"/>
    </source>
</evidence>
<keyword evidence="2" id="KW-0813">Transport</keyword>
<comment type="similarity">
    <text evidence="8">Belongs to the TRAP transporter small permease family.</text>
</comment>
<keyword evidence="7 9" id="KW-0472">Membrane</keyword>
<feature type="domain" description="Tripartite ATP-independent periplasmic transporters DctQ component" evidence="10">
    <location>
        <begin position="23"/>
        <end position="152"/>
    </location>
</feature>
<proteinExistence type="inferred from homology"/>
<dbReference type="EMBL" id="QRYQ01000001">
    <property type="protein sequence ID" value="RGU94088.1"/>
    <property type="molecule type" value="Genomic_DNA"/>
</dbReference>
<dbReference type="RefSeq" id="WP_003864292.1">
    <property type="nucleotide sequence ID" value="NZ_CABLCL010000033.1"/>
</dbReference>
<protein>
    <submittedName>
        <fullName evidence="11">TRAP transporter small permease</fullName>
    </submittedName>
</protein>
<evidence type="ECO:0000256" key="9">
    <source>
        <dbReference type="SAM" id="Phobius"/>
    </source>
</evidence>
<feature type="transmembrane region" description="Helical" evidence="9">
    <location>
        <begin position="49"/>
        <end position="68"/>
    </location>
</feature>
<name>A0A395WAA0_9FIRM</name>
<evidence type="ECO:0000256" key="4">
    <source>
        <dbReference type="ARBA" id="ARBA00022519"/>
    </source>
</evidence>
<comment type="caution">
    <text evidence="11">The sequence shown here is derived from an EMBL/GenBank/DDBJ whole genome shotgun (WGS) entry which is preliminary data.</text>
</comment>
<dbReference type="AlphaFoldDB" id="A0A395WAA0"/>
<dbReference type="GeneID" id="66579211"/>